<evidence type="ECO:0000313" key="1">
    <source>
        <dbReference type="EMBL" id="CAI9943956.1"/>
    </source>
</evidence>
<reference evidence="2 3" key="2">
    <citation type="submission" date="2024-07" db="EMBL/GenBank/DDBJ databases">
        <authorList>
            <person name="Akdeniz Z."/>
        </authorList>
    </citation>
    <scope>NUCLEOTIDE SEQUENCE [LARGE SCALE GENOMIC DNA]</scope>
</reference>
<dbReference type="AlphaFoldDB" id="A0AA86PSI1"/>
<evidence type="ECO:0000313" key="3">
    <source>
        <dbReference type="Proteomes" id="UP001642409"/>
    </source>
</evidence>
<evidence type="ECO:0000313" key="2">
    <source>
        <dbReference type="EMBL" id="CAL6036994.1"/>
    </source>
</evidence>
<comment type="caution">
    <text evidence="1">The sequence shown here is derived from an EMBL/GenBank/DDBJ whole genome shotgun (WGS) entry which is preliminary data.</text>
</comment>
<dbReference type="EMBL" id="CAXDID020000135">
    <property type="protein sequence ID" value="CAL6036994.1"/>
    <property type="molecule type" value="Genomic_DNA"/>
</dbReference>
<proteinExistence type="predicted"/>
<dbReference type="Proteomes" id="UP001642409">
    <property type="component" value="Unassembled WGS sequence"/>
</dbReference>
<organism evidence="1">
    <name type="scientific">Hexamita inflata</name>
    <dbReference type="NCBI Taxonomy" id="28002"/>
    <lineage>
        <taxon>Eukaryota</taxon>
        <taxon>Metamonada</taxon>
        <taxon>Diplomonadida</taxon>
        <taxon>Hexamitidae</taxon>
        <taxon>Hexamitinae</taxon>
        <taxon>Hexamita</taxon>
    </lineage>
</organism>
<reference evidence="1" key="1">
    <citation type="submission" date="2023-06" db="EMBL/GenBank/DDBJ databases">
        <authorList>
            <person name="Kurt Z."/>
        </authorList>
    </citation>
    <scope>NUCLEOTIDE SEQUENCE</scope>
</reference>
<accession>A0AA86PSI1</accession>
<gene>
    <name evidence="1" type="ORF">HINF_LOCUS31601</name>
    <name evidence="2" type="ORF">HINF_LOCUS36679</name>
</gene>
<dbReference type="EMBL" id="CATOUU010000720">
    <property type="protein sequence ID" value="CAI9943956.1"/>
    <property type="molecule type" value="Genomic_DNA"/>
</dbReference>
<sequence length="372" mass="42255">MLNVLNSLISADQIRKLNVSSHVNITGTYIDFTNLHLLTTNILNLTIQDCQVNLTLLSGNFTSVTFRQCKIIQTATNFKSISVSIDSCSFSAESIESLDCETLSLFVLGNKQLIQLPLKSKATRKTADLRGCTLDLSGVAGNWTELACQDCHLKKIDNVDDTKSQLNKTNQINNIKECERGSQLAKLNLRYCELSDLKQLTGKWHSIWLDNCTFQSPQLPDQQIVSGDVYVDNVNLADFSFFQTSDIRISKCTVKNIPQNSVSDLCRCNIQLVSKLPKIQSITICNCILFKFSILNFHNKSISFRGKHNGYQYILEDYRKSFNTNKYKKWNMNKRVKQEQNRVSIKQTLVQNIFICNSKMLTSIQQLFPGSE</sequence>
<name>A0AA86PSI1_9EUKA</name>
<keyword evidence="3" id="KW-1185">Reference proteome</keyword>
<protein>
    <submittedName>
        <fullName evidence="2">Hypothetical_protein</fullName>
    </submittedName>
</protein>